<feature type="region of interest" description="Disordered" evidence="1">
    <location>
        <begin position="295"/>
        <end position="331"/>
    </location>
</feature>
<organism evidence="3 4">
    <name type="scientific">[Myrmecia] bisecta</name>
    <dbReference type="NCBI Taxonomy" id="41462"/>
    <lineage>
        <taxon>Eukaryota</taxon>
        <taxon>Viridiplantae</taxon>
        <taxon>Chlorophyta</taxon>
        <taxon>core chlorophytes</taxon>
        <taxon>Trebouxiophyceae</taxon>
        <taxon>Trebouxiales</taxon>
        <taxon>Trebouxiaceae</taxon>
        <taxon>Myrmecia</taxon>
    </lineage>
</organism>
<dbReference type="AlphaFoldDB" id="A0AAW1PAM5"/>
<reference evidence="3 4" key="1">
    <citation type="journal article" date="2024" name="Nat. Commun.">
        <title>Phylogenomics reveals the evolutionary origins of lichenization in chlorophyte algae.</title>
        <authorList>
            <person name="Puginier C."/>
            <person name="Libourel C."/>
            <person name="Otte J."/>
            <person name="Skaloud P."/>
            <person name="Haon M."/>
            <person name="Grisel S."/>
            <person name="Petersen M."/>
            <person name="Berrin J.G."/>
            <person name="Delaux P.M."/>
            <person name="Dal Grande F."/>
            <person name="Keller J."/>
        </authorList>
    </citation>
    <scope>NUCLEOTIDE SEQUENCE [LARGE SCALE GENOMIC DNA]</scope>
    <source>
        <strain evidence="3 4">SAG 2043</strain>
    </source>
</reference>
<evidence type="ECO:0000256" key="1">
    <source>
        <dbReference type="SAM" id="MobiDB-lite"/>
    </source>
</evidence>
<keyword evidence="2" id="KW-0812">Transmembrane</keyword>
<feature type="transmembrane region" description="Helical" evidence="2">
    <location>
        <begin position="178"/>
        <end position="204"/>
    </location>
</feature>
<proteinExistence type="predicted"/>
<feature type="compositionally biased region" description="Low complexity" evidence="1">
    <location>
        <begin position="318"/>
        <end position="328"/>
    </location>
</feature>
<name>A0AAW1PAM5_9CHLO</name>
<dbReference type="EMBL" id="JALJOR010000015">
    <property type="protein sequence ID" value="KAK9805483.1"/>
    <property type="molecule type" value="Genomic_DNA"/>
</dbReference>
<accession>A0AAW1PAM5</accession>
<gene>
    <name evidence="3" type="ORF">WJX72_000765</name>
</gene>
<keyword evidence="4" id="KW-1185">Reference proteome</keyword>
<feature type="compositionally biased region" description="Low complexity" evidence="1">
    <location>
        <begin position="295"/>
        <end position="308"/>
    </location>
</feature>
<keyword evidence="2" id="KW-1133">Transmembrane helix</keyword>
<feature type="transmembrane region" description="Helical" evidence="2">
    <location>
        <begin position="155"/>
        <end position="172"/>
    </location>
</feature>
<feature type="transmembrane region" description="Helical" evidence="2">
    <location>
        <begin position="364"/>
        <end position="383"/>
    </location>
</feature>
<dbReference type="Proteomes" id="UP001489004">
    <property type="component" value="Unassembled WGS sequence"/>
</dbReference>
<protein>
    <submittedName>
        <fullName evidence="3">Uncharacterized protein</fullName>
    </submittedName>
</protein>
<feature type="transmembrane region" description="Helical" evidence="2">
    <location>
        <begin position="101"/>
        <end position="119"/>
    </location>
</feature>
<comment type="caution">
    <text evidence="3">The sequence shown here is derived from an EMBL/GenBank/DDBJ whole genome shotgun (WGS) entry which is preliminary data.</text>
</comment>
<evidence type="ECO:0000256" key="2">
    <source>
        <dbReference type="SAM" id="Phobius"/>
    </source>
</evidence>
<evidence type="ECO:0000313" key="4">
    <source>
        <dbReference type="Proteomes" id="UP001489004"/>
    </source>
</evidence>
<sequence length="406" mass="45139">MSTGGAGSSQLTFASPRDELAYHVYIGKASARGARWQRLLCGTVWSMHCFKLVILMLQLVRARARLLWMLAFAVPMLFIEYGAAAISHVRPAWSAIYHENVKVAVQLCNITTVLVSIIMSKPVSYATKSPLEVMLCLSAVQVFGQMRLATAANVYPIMAAAYMFMEVSQWLLDESGQAIIYPLGNLAIYLAFGIVLPVLLACAFEARSRHNFLIRHRQPLTKLGPFWQRVHSATVALESRLQERFNTLSPLVSAIFRIVGEDSLHFRYAQAACADPKLAGYHGYPVKPGQQLSWQRGQQAQHAAQQPAKPMPMPAPVAPVQQPGQTQQQRRKVSAQHSTAWGSMHAAHWVDASSLAQPDDTVRYNTILAGIGSCLFMIVLLALTEKYAPEEYNRLWVAVSSFFFFD</sequence>
<keyword evidence="2" id="KW-0472">Membrane</keyword>
<evidence type="ECO:0000313" key="3">
    <source>
        <dbReference type="EMBL" id="KAK9805483.1"/>
    </source>
</evidence>
<feature type="transmembrane region" description="Helical" evidence="2">
    <location>
        <begin position="66"/>
        <end position="89"/>
    </location>
</feature>